<keyword evidence="1" id="KW-0472">Membrane</keyword>
<evidence type="ECO:0000256" key="1">
    <source>
        <dbReference type="SAM" id="Phobius"/>
    </source>
</evidence>
<dbReference type="EMBL" id="FYEK01000071">
    <property type="protein sequence ID" value="SNB73875.1"/>
    <property type="molecule type" value="Genomic_DNA"/>
</dbReference>
<feature type="transmembrane region" description="Helical" evidence="1">
    <location>
        <begin position="172"/>
        <end position="192"/>
    </location>
</feature>
<protein>
    <submittedName>
        <fullName evidence="2">Uncharacterized protein</fullName>
    </submittedName>
</protein>
<dbReference type="RefSeq" id="WP_088572239.1">
    <property type="nucleotide sequence ID" value="NZ_FYEK01000071.1"/>
</dbReference>
<keyword evidence="1" id="KW-1133">Transmembrane helix</keyword>
<accession>A0A212RN14</accession>
<dbReference type="InParanoid" id="A0A212RN14"/>
<organism evidence="2 3">
    <name type="scientific">Thermoflexus hugenholtzii JAD2</name>
    <dbReference type="NCBI Taxonomy" id="877466"/>
    <lineage>
        <taxon>Bacteria</taxon>
        <taxon>Bacillati</taxon>
        <taxon>Chloroflexota</taxon>
        <taxon>Thermoflexia</taxon>
        <taxon>Thermoflexales</taxon>
        <taxon>Thermoflexaceae</taxon>
        <taxon>Thermoflexus</taxon>
    </lineage>
</organism>
<evidence type="ECO:0000313" key="3">
    <source>
        <dbReference type="Proteomes" id="UP000197025"/>
    </source>
</evidence>
<feature type="transmembrane region" description="Helical" evidence="1">
    <location>
        <begin position="141"/>
        <end position="160"/>
    </location>
</feature>
<feature type="transmembrane region" description="Helical" evidence="1">
    <location>
        <begin position="15"/>
        <end position="35"/>
    </location>
</feature>
<feature type="transmembrane region" description="Helical" evidence="1">
    <location>
        <begin position="47"/>
        <end position="66"/>
    </location>
</feature>
<dbReference type="Proteomes" id="UP000197025">
    <property type="component" value="Unassembled WGS sequence"/>
</dbReference>
<sequence>MVGWRKLSRKRRSEIRWEIAGFLYLLIILPFLAWLANSARLRNFTRFPSWVEIFPAFLISLLFLVARLSGERRGWIPWLSRTMFVSAVGLWILSFPVVYWPLLLPKGWGWLPAVTYSLALAIGLVYGWRRGWETLTDRLDRVLEVMVLFSGGSSAAPLGAHLGMQASRSGGYGLVDILLILATTAVGYWIFFAGIAQNWHLRPLGLRPGWLSGTGSTET</sequence>
<dbReference type="AlphaFoldDB" id="A0A212RN14"/>
<feature type="transmembrane region" description="Helical" evidence="1">
    <location>
        <begin position="108"/>
        <end position="129"/>
    </location>
</feature>
<keyword evidence="1" id="KW-0812">Transmembrane</keyword>
<proteinExistence type="predicted"/>
<evidence type="ECO:0000313" key="2">
    <source>
        <dbReference type="EMBL" id="SNB73875.1"/>
    </source>
</evidence>
<feature type="transmembrane region" description="Helical" evidence="1">
    <location>
        <begin position="78"/>
        <end position="102"/>
    </location>
</feature>
<name>A0A212RN14_9CHLR</name>
<reference evidence="3" key="1">
    <citation type="submission" date="2017-06" db="EMBL/GenBank/DDBJ databases">
        <authorList>
            <person name="Varghese N."/>
            <person name="Submissions S."/>
        </authorList>
    </citation>
    <scope>NUCLEOTIDE SEQUENCE [LARGE SCALE GENOMIC DNA]</scope>
    <source>
        <strain evidence="3">JAD2</strain>
    </source>
</reference>
<keyword evidence="3" id="KW-1185">Reference proteome</keyword>
<gene>
    <name evidence="2" type="ORF">SAMN02746019_00019920</name>
</gene>